<sequence>MKALVREKALDLSQTKFDLSVASNHFLCLISLRVPNLFTPQRSLSSMSVTRCWHLRKCAPMSKKPLWQPRTVDKSSWSVPLGPGTYFPSADDFSTRTTHTRPLSTTKLVCRWRSSVNTTSR</sequence>
<proteinExistence type="predicted"/>
<organism evidence="1 2">
    <name type="scientific">Ramazzottius varieornatus</name>
    <name type="common">Water bear</name>
    <name type="synonym">Tardigrade</name>
    <dbReference type="NCBI Taxonomy" id="947166"/>
    <lineage>
        <taxon>Eukaryota</taxon>
        <taxon>Metazoa</taxon>
        <taxon>Ecdysozoa</taxon>
        <taxon>Tardigrada</taxon>
        <taxon>Eutardigrada</taxon>
        <taxon>Parachela</taxon>
        <taxon>Hypsibioidea</taxon>
        <taxon>Ramazzottiidae</taxon>
        <taxon>Ramazzottius</taxon>
    </lineage>
</organism>
<reference evidence="1 2" key="1">
    <citation type="journal article" date="2016" name="Nat. Commun.">
        <title>Extremotolerant tardigrade genome and improved radiotolerance of human cultured cells by tardigrade-unique protein.</title>
        <authorList>
            <person name="Hashimoto T."/>
            <person name="Horikawa D.D."/>
            <person name="Saito Y."/>
            <person name="Kuwahara H."/>
            <person name="Kozuka-Hata H."/>
            <person name="Shin-I T."/>
            <person name="Minakuchi Y."/>
            <person name="Ohishi K."/>
            <person name="Motoyama A."/>
            <person name="Aizu T."/>
            <person name="Enomoto A."/>
            <person name="Kondo K."/>
            <person name="Tanaka S."/>
            <person name="Hara Y."/>
            <person name="Koshikawa S."/>
            <person name="Sagara H."/>
            <person name="Miura T."/>
            <person name="Yokobori S."/>
            <person name="Miyagawa K."/>
            <person name="Suzuki Y."/>
            <person name="Kubo T."/>
            <person name="Oyama M."/>
            <person name="Kohara Y."/>
            <person name="Fujiyama A."/>
            <person name="Arakawa K."/>
            <person name="Katayama T."/>
            <person name="Toyoda A."/>
            <person name="Kunieda T."/>
        </authorList>
    </citation>
    <scope>NUCLEOTIDE SEQUENCE [LARGE SCALE GENOMIC DNA]</scope>
    <source>
        <strain evidence="1 2">YOKOZUNA-1</strain>
    </source>
</reference>
<gene>
    <name evidence="1" type="primary">RvY_14026-1</name>
    <name evidence="1" type="synonym">RvY_14026.1</name>
    <name evidence="1" type="ORF">RvY_14026</name>
</gene>
<keyword evidence="2" id="KW-1185">Reference proteome</keyword>
<comment type="caution">
    <text evidence="1">The sequence shown here is derived from an EMBL/GenBank/DDBJ whole genome shotgun (WGS) entry which is preliminary data.</text>
</comment>
<name>A0A1D1VPZ4_RAMVA</name>
<dbReference type="Proteomes" id="UP000186922">
    <property type="component" value="Unassembled WGS sequence"/>
</dbReference>
<evidence type="ECO:0000313" key="1">
    <source>
        <dbReference type="EMBL" id="GAV03630.1"/>
    </source>
</evidence>
<dbReference type="AlphaFoldDB" id="A0A1D1VPZ4"/>
<accession>A0A1D1VPZ4</accession>
<protein>
    <submittedName>
        <fullName evidence="1">Uncharacterized protein</fullName>
    </submittedName>
</protein>
<evidence type="ECO:0000313" key="2">
    <source>
        <dbReference type="Proteomes" id="UP000186922"/>
    </source>
</evidence>
<dbReference type="EMBL" id="BDGG01000009">
    <property type="protein sequence ID" value="GAV03630.1"/>
    <property type="molecule type" value="Genomic_DNA"/>
</dbReference>